<dbReference type="EnsemblMetazoa" id="AAEL001208-RB">
    <property type="protein sequence ID" value="AAEL001208-PB"/>
    <property type="gene ID" value="AAEL001208"/>
</dbReference>
<dbReference type="EnsemblMetazoa" id="AAEL001208-RE">
    <property type="protein sequence ID" value="AAEL001208-PE"/>
    <property type="gene ID" value="AAEL001208"/>
</dbReference>
<keyword evidence="4 6" id="KW-1133">Transmembrane helix</keyword>
<reference evidence="8 9" key="1">
    <citation type="submission" date="2017-06" db="EMBL/GenBank/DDBJ databases">
        <title>Aedes aegypti genome working group (AGWG) sequencing and assembly.</title>
        <authorList>
            <consortium name="Aedes aegypti Genome Working Group (AGWG)"/>
            <person name="Matthews B.J."/>
        </authorList>
    </citation>
    <scope>NUCLEOTIDE SEQUENCE [LARGE SCALE GENOMIC DNA]</scope>
    <source>
        <strain evidence="8 9">LVP_AGWG</strain>
    </source>
</reference>
<gene>
    <name evidence="8" type="primary">110677009</name>
</gene>
<dbReference type="GO" id="GO:0016491">
    <property type="term" value="F:oxidoreductase activity"/>
    <property type="evidence" value="ECO:0007669"/>
    <property type="project" value="TreeGrafter"/>
</dbReference>
<accession>A0A1S4EY35</accession>
<feature type="transmembrane region" description="Helical" evidence="6">
    <location>
        <begin position="130"/>
        <end position="148"/>
    </location>
</feature>
<evidence type="ECO:0000256" key="6">
    <source>
        <dbReference type="SAM" id="Phobius"/>
    </source>
</evidence>
<evidence type="ECO:0000256" key="1">
    <source>
        <dbReference type="ARBA" id="ARBA00004141"/>
    </source>
</evidence>
<dbReference type="OrthoDB" id="5103at2759"/>
<dbReference type="UniPathway" id="UPA00199"/>
<dbReference type="FunCoup" id="A0A1S4EY35">
    <property type="interactions" value="206"/>
</dbReference>
<dbReference type="EnsemblMetazoa" id="AAEL001208-RC">
    <property type="protein sequence ID" value="AAEL001208-PC"/>
    <property type="gene ID" value="AAEL001208"/>
</dbReference>
<reference evidence="8" key="2">
    <citation type="submission" date="2020-05" db="UniProtKB">
        <authorList>
            <consortium name="EnsemblMetazoa"/>
        </authorList>
    </citation>
    <scope>IDENTIFICATION</scope>
    <source>
        <strain evidence="8">LVP_AGWG</strain>
    </source>
</reference>
<dbReference type="PANTHER" id="PTHR48177">
    <property type="entry name" value="TRANSMEMBRANE PROTEIN 189"/>
    <property type="match status" value="1"/>
</dbReference>
<comment type="similarity">
    <text evidence="2">Belongs to the fatty acid desaturase CarF family.</text>
</comment>
<keyword evidence="3 6" id="KW-0812">Transmembrane</keyword>
<sequence>MDLISLPPCSRRTEKMVSCAAEHHHQLTIMTGNGATGGLSPTSTTIKISTTYLKTPVKTDQEILENSMLEDDPNSNTILSTAVNCGAIDGNGKCLDGRESLAKRPRWGPQHKGAQELAKLYSSGKRTQEIICVYICLTLIIINLFLILKHFRLERISKVVVAAVFGILTADFGSGLVHWGADTWGSVELPILGKNFLRPFREHHIDPTSITRHDFIETNGDNFMVAVPILAKLAWNFFTRTNSEIQQEYALSAYLFLCSIFIAMTNQIHKWSHTYWGLPKWVLFLQNHHIILPRRHHRIHHVAPHETYFCITTGWLNWPLEKIKFWSTLEATIELCTGHKPRADDMKWAQKRT</sequence>
<evidence type="ECO:0000256" key="2">
    <source>
        <dbReference type="ARBA" id="ARBA00007620"/>
    </source>
</evidence>
<dbReference type="EnsemblMetazoa" id="AAEL001208-RF">
    <property type="protein sequence ID" value="AAEL001208-PF"/>
    <property type="gene ID" value="AAEL001208"/>
</dbReference>
<evidence type="ECO:0000256" key="4">
    <source>
        <dbReference type="ARBA" id="ARBA00022989"/>
    </source>
</evidence>
<proteinExistence type="inferred from homology"/>
<keyword evidence="5 6" id="KW-0472">Membrane</keyword>
<dbReference type="InterPro" id="IPR052601">
    <property type="entry name" value="Plasmalogen_desaturase"/>
</dbReference>
<feature type="domain" description="Lipid desaturase" evidence="7">
    <location>
        <begin position="167"/>
        <end position="344"/>
    </location>
</feature>
<dbReference type="EnsemblMetazoa" id="AAEL001208-RD">
    <property type="protein sequence ID" value="AAEL001208-PD"/>
    <property type="gene ID" value="AAEL001208"/>
</dbReference>
<dbReference type="InterPro" id="IPR019547">
    <property type="entry name" value="Lipid_desat"/>
</dbReference>
<name>A0A1S4EY35_AEDAE</name>
<evidence type="ECO:0000313" key="8">
    <source>
        <dbReference type="EnsemblMetazoa" id="AAEL001208-PG"/>
    </source>
</evidence>
<protein>
    <submittedName>
        <fullName evidence="8">Ubiquitin-conjugating enzyme variant</fullName>
    </submittedName>
</protein>
<comment type="subcellular location">
    <subcellularLocation>
        <location evidence="1">Membrane</location>
        <topology evidence="1">Multi-pass membrane protein</topology>
    </subcellularLocation>
</comment>
<dbReference type="AlphaFoldDB" id="A0A1S4EY35"/>
<keyword evidence="9" id="KW-1185">Reference proteome</keyword>
<dbReference type="Pfam" id="PF10520">
    <property type="entry name" value="Lipid_desat"/>
    <property type="match status" value="1"/>
</dbReference>
<evidence type="ECO:0000313" key="9">
    <source>
        <dbReference type="Proteomes" id="UP000008820"/>
    </source>
</evidence>
<dbReference type="VEuPathDB" id="VectorBase:AAEL001208"/>
<evidence type="ECO:0000259" key="7">
    <source>
        <dbReference type="Pfam" id="PF10520"/>
    </source>
</evidence>
<dbReference type="GO" id="GO:0016020">
    <property type="term" value="C:membrane"/>
    <property type="evidence" value="ECO:0007669"/>
    <property type="project" value="UniProtKB-SubCell"/>
</dbReference>
<organism evidence="8 9">
    <name type="scientific">Aedes aegypti</name>
    <name type="common">Yellowfever mosquito</name>
    <name type="synonym">Culex aegypti</name>
    <dbReference type="NCBI Taxonomy" id="7159"/>
    <lineage>
        <taxon>Eukaryota</taxon>
        <taxon>Metazoa</taxon>
        <taxon>Ecdysozoa</taxon>
        <taxon>Arthropoda</taxon>
        <taxon>Hexapoda</taxon>
        <taxon>Insecta</taxon>
        <taxon>Pterygota</taxon>
        <taxon>Neoptera</taxon>
        <taxon>Endopterygota</taxon>
        <taxon>Diptera</taxon>
        <taxon>Nematocera</taxon>
        <taxon>Culicoidea</taxon>
        <taxon>Culicidae</taxon>
        <taxon>Culicinae</taxon>
        <taxon>Aedini</taxon>
        <taxon>Aedes</taxon>
        <taxon>Stegomyia</taxon>
    </lineage>
</organism>
<dbReference type="PANTHER" id="PTHR48177:SF1">
    <property type="entry name" value="PLASMANYLETHANOLAMINE DESATURASE 1"/>
    <property type="match status" value="1"/>
</dbReference>
<dbReference type="GO" id="GO:0006631">
    <property type="term" value="P:fatty acid metabolic process"/>
    <property type="evidence" value="ECO:0007669"/>
    <property type="project" value="UniProtKB-UniPathway"/>
</dbReference>
<dbReference type="Proteomes" id="UP000008820">
    <property type="component" value="Chromosome 2"/>
</dbReference>
<dbReference type="EnsemblMetazoa" id="AAEL001208-RG">
    <property type="protein sequence ID" value="AAEL001208-PG"/>
    <property type="gene ID" value="AAEL001208"/>
</dbReference>
<dbReference type="EnsemblMetazoa" id="AAEL001208-RA">
    <property type="protein sequence ID" value="AAEL001208-PA"/>
    <property type="gene ID" value="AAEL001208"/>
</dbReference>
<evidence type="ECO:0000256" key="3">
    <source>
        <dbReference type="ARBA" id="ARBA00022692"/>
    </source>
</evidence>
<dbReference type="InParanoid" id="A0A1S4EY35"/>
<feature type="transmembrane region" description="Helical" evidence="6">
    <location>
        <begin position="160"/>
        <end position="181"/>
    </location>
</feature>
<evidence type="ECO:0000256" key="5">
    <source>
        <dbReference type="ARBA" id="ARBA00023136"/>
    </source>
</evidence>